<dbReference type="SMR" id="A0A836I0B8"/>
<evidence type="ECO:0000313" key="2">
    <source>
        <dbReference type="Proteomes" id="UP000673552"/>
    </source>
</evidence>
<reference evidence="1 2" key="1">
    <citation type="submission" date="2021-03" db="EMBL/GenBank/DDBJ databases">
        <title>Leishmania (Mundinia) martiniquensis Genome sequencing and assembly.</title>
        <authorList>
            <person name="Almutairi H."/>
            <person name="Gatherer D."/>
        </authorList>
    </citation>
    <scope>NUCLEOTIDE SEQUENCE [LARGE SCALE GENOMIC DNA]</scope>
    <source>
        <strain evidence="1">LSCM1</strain>
    </source>
</reference>
<dbReference type="GeneID" id="92517152"/>
<organism evidence="1 2">
    <name type="scientific">Leishmania martiniquensis</name>
    <dbReference type="NCBI Taxonomy" id="1580590"/>
    <lineage>
        <taxon>Eukaryota</taxon>
        <taxon>Discoba</taxon>
        <taxon>Euglenozoa</taxon>
        <taxon>Kinetoplastea</taxon>
        <taxon>Metakinetoplastina</taxon>
        <taxon>Trypanosomatida</taxon>
        <taxon>Trypanosomatidae</taxon>
        <taxon>Leishmaniinae</taxon>
        <taxon>Leishmania</taxon>
    </lineage>
</organism>
<dbReference type="KEGG" id="lmat:92517152"/>
<name>A0A836I0B8_9TRYP</name>
<dbReference type="RefSeq" id="XP_067180997.1">
    <property type="nucleotide sequence ID" value="XM_067324640.1"/>
</dbReference>
<dbReference type="AlphaFoldDB" id="A0A836I0B8"/>
<gene>
    <name evidence="1" type="ORF">LSCM1_07260</name>
</gene>
<proteinExistence type="predicted"/>
<dbReference type="OrthoDB" id="271933at2759"/>
<sequence length="314" mass="35205">MNIDALSLLVACATRAAVKNDETRMIERALDDLQQQLFGVKKPHEGTTEIMLQRILEIRSLLEQDSESSKSSLNTERLLLEAVLALGELLLSAAAGQKLRSKTVKRVEDVILPILFLRTSVTPALLKAHALKEAWSRFECSRKAENDVREKLRRVFVLWHRNHGWDFERCSGEGFDLSKSTPPPQEAGGIVKDALEKKPACCSPLLQATPQRVVLREIPWNAAARKVETSGIPSYLLTKRKRYNPSDQCGSLTSARADEGALRRLQATVQLPSRTVVDEIRCQVDPCVLALDSPVKRRRRDFTIDVPPSPDRPE</sequence>
<dbReference type="EMBL" id="JAFEUZ010000007">
    <property type="protein sequence ID" value="KAG5486145.1"/>
    <property type="molecule type" value="Genomic_DNA"/>
</dbReference>
<protein>
    <submittedName>
        <fullName evidence="1">Uncharacterized protein</fullName>
    </submittedName>
</protein>
<accession>A0A836I0B8</accession>
<evidence type="ECO:0000313" key="1">
    <source>
        <dbReference type="EMBL" id="KAG5486145.1"/>
    </source>
</evidence>
<keyword evidence="2" id="KW-1185">Reference proteome</keyword>
<comment type="caution">
    <text evidence="1">The sequence shown here is derived from an EMBL/GenBank/DDBJ whole genome shotgun (WGS) entry which is preliminary data.</text>
</comment>
<dbReference type="Proteomes" id="UP000673552">
    <property type="component" value="Chromosome 7"/>
</dbReference>